<evidence type="ECO:0000256" key="1">
    <source>
        <dbReference type="SAM" id="SignalP"/>
    </source>
</evidence>
<accession>A0A4V2FYR4</accession>
<dbReference type="AlphaFoldDB" id="A0A4V2FYR4"/>
<comment type="caution">
    <text evidence="2">The sequence shown here is derived from an EMBL/GenBank/DDBJ whole genome shotgun (WGS) entry which is preliminary data.</text>
</comment>
<organism evidence="2 3">
    <name type="scientific">Kribbella rubisoli</name>
    <dbReference type="NCBI Taxonomy" id="3075929"/>
    <lineage>
        <taxon>Bacteria</taxon>
        <taxon>Bacillati</taxon>
        <taxon>Actinomycetota</taxon>
        <taxon>Actinomycetes</taxon>
        <taxon>Propionibacteriales</taxon>
        <taxon>Kribbellaceae</taxon>
        <taxon>Kribbella</taxon>
    </lineage>
</organism>
<dbReference type="PROSITE" id="PS51257">
    <property type="entry name" value="PROKAR_LIPOPROTEIN"/>
    <property type="match status" value="1"/>
</dbReference>
<sequence>MKFRRMATLFLASAIGSIACLATASAVPPDRARPLEPSSQSPTDCSAAAQASGDCLGWAGGTGADRAAATVASALRLGKTDLARKFFDNHRAEMSSSTRTLVTQALAVAAKDGGDDAAQVLAPLVFPSPHNATGAKTYGTASQIDNGESLATSYYKWLLHGSTQTKVYYGYANSSGYHTLGSLNADLEAHTYFEETGAHWYMDVVQASGVRPYLSSNVVRIYQDITLGSDPVKSTLPCYAAGYTLDCNVYSKPSMTTGNWYYFQVNFVIGVSGYPSTQYQAQTRRWKVVTSSNWQFLAYGNGG</sequence>
<feature type="signal peptide" evidence="1">
    <location>
        <begin position="1"/>
        <end position="26"/>
    </location>
</feature>
<feature type="chain" id="PRO_5020794878" evidence="1">
    <location>
        <begin position="27"/>
        <end position="303"/>
    </location>
</feature>
<keyword evidence="1" id="KW-0732">Signal</keyword>
<protein>
    <submittedName>
        <fullName evidence="2">Uncharacterized protein</fullName>
    </submittedName>
</protein>
<dbReference type="Proteomes" id="UP000292027">
    <property type="component" value="Unassembled WGS sequence"/>
</dbReference>
<evidence type="ECO:0000313" key="3">
    <source>
        <dbReference type="Proteomes" id="UP000292027"/>
    </source>
</evidence>
<evidence type="ECO:0000313" key="2">
    <source>
        <dbReference type="EMBL" id="RZU18576.1"/>
    </source>
</evidence>
<name>A0A4V2FYR4_9ACTN</name>
<dbReference type="RefSeq" id="WP_130439778.1">
    <property type="nucleotide sequence ID" value="NZ_SHKR01000011.1"/>
</dbReference>
<proteinExistence type="predicted"/>
<gene>
    <name evidence="2" type="ORF">EV645_0769</name>
</gene>
<dbReference type="EMBL" id="SHKR01000011">
    <property type="protein sequence ID" value="RZU18576.1"/>
    <property type="molecule type" value="Genomic_DNA"/>
</dbReference>
<reference evidence="2 3" key="1">
    <citation type="journal article" date="2015" name="Stand. Genomic Sci.">
        <title>Genomic Encyclopedia of Bacterial and Archaeal Type Strains, Phase III: the genomes of soil and plant-associated and newly described type strains.</title>
        <authorList>
            <person name="Whitman W.B."/>
            <person name="Woyke T."/>
            <person name="Klenk H.P."/>
            <person name="Zhou Y."/>
            <person name="Lilburn T.G."/>
            <person name="Beck B.J."/>
            <person name="De Vos P."/>
            <person name="Vandamme P."/>
            <person name="Eisen J.A."/>
            <person name="Garrity G."/>
            <person name="Hugenholtz P."/>
            <person name="Kyrpides N.C."/>
        </authorList>
    </citation>
    <scope>NUCLEOTIDE SEQUENCE [LARGE SCALE GENOMIC DNA]</scope>
    <source>
        <strain evidence="2 3">VKM Ac-2540</strain>
    </source>
</reference>
<keyword evidence="3" id="KW-1185">Reference proteome</keyword>